<name>A0A0F9GWE7_9ZZZZ</name>
<organism evidence="1">
    <name type="scientific">marine sediment metagenome</name>
    <dbReference type="NCBI Taxonomy" id="412755"/>
    <lineage>
        <taxon>unclassified sequences</taxon>
        <taxon>metagenomes</taxon>
        <taxon>ecological metagenomes</taxon>
    </lineage>
</organism>
<feature type="non-terminal residue" evidence="1">
    <location>
        <position position="1"/>
    </location>
</feature>
<comment type="caution">
    <text evidence="1">The sequence shown here is derived from an EMBL/GenBank/DDBJ whole genome shotgun (WGS) entry which is preliminary data.</text>
</comment>
<evidence type="ECO:0000313" key="1">
    <source>
        <dbReference type="EMBL" id="KKM03160.1"/>
    </source>
</evidence>
<dbReference type="EMBL" id="LAZR01016749">
    <property type="protein sequence ID" value="KKM03160.1"/>
    <property type="molecule type" value="Genomic_DNA"/>
</dbReference>
<reference evidence="1" key="1">
    <citation type="journal article" date="2015" name="Nature">
        <title>Complex archaea that bridge the gap between prokaryotes and eukaryotes.</title>
        <authorList>
            <person name="Spang A."/>
            <person name="Saw J.H."/>
            <person name="Jorgensen S.L."/>
            <person name="Zaremba-Niedzwiedzka K."/>
            <person name="Martijn J."/>
            <person name="Lind A.E."/>
            <person name="van Eijk R."/>
            <person name="Schleper C."/>
            <person name="Guy L."/>
            <person name="Ettema T.J."/>
        </authorList>
    </citation>
    <scope>NUCLEOTIDE SEQUENCE</scope>
</reference>
<gene>
    <name evidence="1" type="ORF">LCGC14_1777240</name>
</gene>
<protein>
    <submittedName>
        <fullName evidence="1">Uncharacterized protein</fullName>
    </submittedName>
</protein>
<proteinExistence type="predicted"/>
<dbReference type="AlphaFoldDB" id="A0A0F9GWE7"/>
<sequence length="91" mass="10196">YTQLRARVAVLMAPLQLHHSTERETPAGAYHQREIPRVSCECGDIDYWRVAILAYGPVPPDGVLLSGAQIQRFARRVIEDALKTPTLLGDR</sequence>
<accession>A0A0F9GWE7</accession>